<dbReference type="InterPro" id="IPR017927">
    <property type="entry name" value="FAD-bd_FR_type"/>
</dbReference>
<dbReference type="InterPro" id="IPR008254">
    <property type="entry name" value="Flavodoxin/NO_synth"/>
</dbReference>
<name>A0ABS6MIT8_9GAMM</name>
<evidence type="ECO:0000313" key="5">
    <source>
        <dbReference type="EMBL" id="MBV2128731.1"/>
    </source>
</evidence>
<dbReference type="EMBL" id="JAHRID010000002">
    <property type="protein sequence ID" value="MBV2128731.1"/>
    <property type="molecule type" value="Genomic_DNA"/>
</dbReference>
<evidence type="ECO:0000259" key="4">
    <source>
        <dbReference type="PROSITE" id="PS51384"/>
    </source>
</evidence>
<evidence type="ECO:0000259" key="3">
    <source>
        <dbReference type="PROSITE" id="PS50902"/>
    </source>
</evidence>
<dbReference type="Pfam" id="PF00258">
    <property type="entry name" value="Flavodoxin_1"/>
    <property type="match status" value="1"/>
</dbReference>
<feature type="domain" description="Flavodoxin-like" evidence="3">
    <location>
        <begin position="1"/>
        <end position="116"/>
    </location>
</feature>
<organism evidence="5 6">
    <name type="scientific">Arsukibacterium indicum</name>
    <dbReference type="NCBI Taxonomy" id="2848612"/>
    <lineage>
        <taxon>Bacteria</taxon>
        <taxon>Pseudomonadati</taxon>
        <taxon>Pseudomonadota</taxon>
        <taxon>Gammaproteobacteria</taxon>
        <taxon>Chromatiales</taxon>
        <taxon>Chromatiaceae</taxon>
        <taxon>Arsukibacterium</taxon>
    </lineage>
</organism>
<dbReference type="PANTHER" id="PTHR19384:SF17">
    <property type="entry name" value="NADPH--CYTOCHROME P450 REDUCTASE"/>
    <property type="match status" value="1"/>
</dbReference>
<dbReference type="RefSeq" id="WP_217668365.1">
    <property type="nucleotide sequence ID" value="NZ_JAHRID010000002.1"/>
</dbReference>
<evidence type="ECO:0000313" key="6">
    <source>
        <dbReference type="Proteomes" id="UP000704611"/>
    </source>
</evidence>
<keyword evidence="1" id="KW-0285">Flavoprotein</keyword>
<dbReference type="PANTHER" id="PTHR19384">
    <property type="entry name" value="NITRIC OXIDE SYNTHASE-RELATED"/>
    <property type="match status" value="1"/>
</dbReference>
<accession>A0ABS6MIT8</accession>
<evidence type="ECO:0000256" key="1">
    <source>
        <dbReference type="ARBA" id="ARBA00022630"/>
    </source>
</evidence>
<reference evidence="5 6" key="1">
    <citation type="submission" date="2021-06" db="EMBL/GenBank/DDBJ databases">
        <title>Rheinheimera indica sp. nov., isolated from deep-sea sediment.</title>
        <authorList>
            <person name="Wang Z."/>
            <person name="Zhang X.-Y."/>
        </authorList>
    </citation>
    <scope>NUCLEOTIDE SEQUENCE [LARGE SCALE GENOMIC DNA]</scope>
    <source>
        <strain evidence="5 6">SM2107</strain>
    </source>
</reference>
<sequence>MVSTYGDGEPPDNGRRFYRELQALTKAGGANALSDKPRSEVPDNADPGQSLLSSLSFDVLALGDRSYPKFCQFGADLYTTLAQLGARASAPLQTFDKSQLVNAAANTTQSWQLLVRQRLNSQTQPGLYLLRFTSTQPLPHWRAGDLVAISPENNPEVAARRYSVASVPQSNEMQLIIRQHIDEHSQPGLCSGWLTQDLTLDGTVNMQLQPNPSCHINDAQAPLLLIGAGSGLAGIRGHLSERIHLAKQARQTLQQPPGPVWLIYGERSADLNPLLKAELAGWQQAGMLHQLDYAFSQDPANPCYVQDLVQKNAAQIARFIGSSGHIYVCGRYDGMGSAVDAQLQLALGTATYHHLIEQGCYHRDLY</sequence>
<gene>
    <name evidence="5" type="ORF">KQY15_06440</name>
</gene>
<keyword evidence="6" id="KW-1185">Reference proteome</keyword>
<dbReference type="InterPro" id="IPR001433">
    <property type="entry name" value="OxRdtase_FAD/NAD-bd"/>
</dbReference>
<dbReference type="PROSITE" id="PS51384">
    <property type="entry name" value="FAD_FR"/>
    <property type="match status" value="1"/>
</dbReference>
<dbReference type="Pfam" id="PF00175">
    <property type="entry name" value="NAD_binding_1"/>
    <property type="match status" value="1"/>
</dbReference>
<dbReference type="Proteomes" id="UP000704611">
    <property type="component" value="Unassembled WGS sequence"/>
</dbReference>
<dbReference type="PROSITE" id="PS50902">
    <property type="entry name" value="FLAVODOXIN_LIKE"/>
    <property type="match status" value="1"/>
</dbReference>
<feature type="domain" description="FAD-binding FR-type" evidence="4">
    <location>
        <begin position="106"/>
        <end position="217"/>
    </location>
</feature>
<evidence type="ECO:0000256" key="2">
    <source>
        <dbReference type="ARBA" id="ARBA00022643"/>
    </source>
</evidence>
<keyword evidence="2" id="KW-0288">FMN</keyword>
<protein>
    <submittedName>
        <fullName evidence="5">Flavodoxin domain-containing protein</fullName>
    </submittedName>
</protein>
<proteinExistence type="predicted"/>
<comment type="caution">
    <text evidence="5">The sequence shown here is derived from an EMBL/GenBank/DDBJ whole genome shotgun (WGS) entry which is preliminary data.</text>
</comment>